<evidence type="ECO:0000256" key="3">
    <source>
        <dbReference type="ARBA" id="ARBA00022448"/>
    </source>
</evidence>
<dbReference type="RefSeq" id="WP_012843407.1">
    <property type="nucleotide sequence ID" value="NC_013501.1"/>
</dbReference>
<keyword evidence="3" id="KW-0813">Transport</keyword>
<dbReference type="InterPro" id="IPR058792">
    <property type="entry name" value="Beta-barrel_RND_2"/>
</dbReference>
<dbReference type="PANTHER" id="PTHR30469:SF36">
    <property type="entry name" value="BLL3903 PROTEIN"/>
    <property type="match status" value="1"/>
</dbReference>
<sequence>MIRRIATGLVVLLIIAGLVYARWAQNGQETAAVGPAQRALRVQAMVVRPTSVADRLVVTGSVLAGEAVELHPEVSGRVEALLFEEGKPVRKGEVLIRLNDDELQAQLRQVETRLQLLRAQLQRQEQLLERGGVSQETVDATRSEVQVLEAQADLIRAQLDKTVVRAPFDGVIGLRSISVGSYVTPSTPIALLQALDSVKVEFAVPERYAHRVRVGQRIRFTLEGVTRTFEGRIYAVEPRIDESTRMLRVRALSANPDRLLLPGAFARVEIIFEEIPDALLVPAIALVPEMGQYKLFVYENGQVTTRTVVPGLRLEDSVQVLEGLQPRDTVIVQGVQLLQPGMPVEIELVGS</sequence>
<dbReference type="HOGENOM" id="CLU_018816_1_2_10"/>
<dbReference type="InterPro" id="IPR058625">
    <property type="entry name" value="MdtA-like_BSH"/>
</dbReference>
<dbReference type="EMBL" id="CP001807">
    <property type="protein sequence ID" value="ACY47795.1"/>
    <property type="molecule type" value="Genomic_DNA"/>
</dbReference>
<dbReference type="GO" id="GO:1990281">
    <property type="term" value="C:efflux pump complex"/>
    <property type="evidence" value="ECO:0007669"/>
    <property type="project" value="TreeGrafter"/>
</dbReference>
<dbReference type="eggNOG" id="COG0845">
    <property type="taxonomic scope" value="Bacteria"/>
</dbReference>
<dbReference type="Gene3D" id="2.40.50.100">
    <property type="match status" value="1"/>
</dbReference>
<dbReference type="Gene3D" id="6.10.140.1990">
    <property type="match status" value="1"/>
</dbReference>
<dbReference type="InterPro" id="IPR058627">
    <property type="entry name" value="MdtA-like_C"/>
</dbReference>
<evidence type="ECO:0000256" key="1">
    <source>
        <dbReference type="ARBA" id="ARBA00004196"/>
    </source>
</evidence>
<feature type="coiled-coil region" evidence="5">
    <location>
        <begin position="100"/>
        <end position="158"/>
    </location>
</feature>
<comment type="subcellular location">
    <subcellularLocation>
        <location evidence="1">Cell envelope</location>
    </subcellularLocation>
</comment>
<dbReference type="GO" id="GO:1990195">
    <property type="term" value="C:macrolide transmembrane transporter complex"/>
    <property type="evidence" value="ECO:0007669"/>
    <property type="project" value="InterPro"/>
</dbReference>
<keyword evidence="10" id="KW-1185">Reference proteome</keyword>
<feature type="domain" description="CusB-like beta-barrel" evidence="7">
    <location>
        <begin position="200"/>
        <end position="270"/>
    </location>
</feature>
<name>D0MH10_RHOM4</name>
<dbReference type="NCBIfam" id="TIGR01730">
    <property type="entry name" value="RND_mfp"/>
    <property type="match status" value="1"/>
</dbReference>
<dbReference type="GO" id="GO:0030313">
    <property type="term" value="C:cell envelope"/>
    <property type="evidence" value="ECO:0007669"/>
    <property type="project" value="UniProtKB-SubCell"/>
</dbReference>
<evidence type="ECO:0000259" key="7">
    <source>
        <dbReference type="Pfam" id="PF25954"/>
    </source>
</evidence>
<proteinExistence type="inferred from homology"/>
<dbReference type="Gene3D" id="2.40.420.20">
    <property type="match status" value="1"/>
</dbReference>
<dbReference type="GO" id="GO:0019898">
    <property type="term" value="C:extrinsic component of membrane"/>
    <property type="evidence" value="ECO:0007669"/>
    <property type="project" value="InterPro"/>
</dbReference>
<dbReference type="OrthoDB" id="9806939at2"/>
<evidence type="ECO:0000259" key="6">
    <source>
        <dbReference type="Pfam" id="PF25917"/>
    </source>
</evidence>
<evidence type="ECO:0000313" key="9">
    <source>
        <dbReference type="EMBL" id="ACY47795.1"/>
    </source>
</evidence>
<evidence type="ECO:0000256" key="2">
    <source>
        <dbReference type="ARBA" id="ARBA00009477"/>
    </source>
</evidence>
<evidence type="ECO:0000259" key="8">
    <source>
        <dbReference type="Pfam" id="PF25967"/>
    </source>
</evidence>
<dbReference type="GO" id="GO:1990961">
    <property type="term" value="P:xenobiotic detoxification by transmembrane export across the plasma membrane"/>
    <property type="evidence" value="ECO:0007669"/>
    <property type="project" value="InterPro"/>
</dbReference>
<accession>D0MH10</accession>
<dbReference type="GO" id="GO:0015562">
    <property type="term" value="F:efflux transmembrane transporter activity"/>
    <property type="evidence" value="ECO:0007669"/>
    <property type="project" value="TreeGrafter"/>
</dbReference>
<dbReference type="Gene3D" id="2.40.30.170">
    <property type="match status" value="1"/>
</dbReference>
<gene>
    <name evidence="9" type="ordered locus">Rmar_0901</name>
</gene>
<dbReference type="Pfam" id="PF25967">
    <property type="entry name" value="RND-MFP_C"/>
    <property type="match status" value="1"/>
</dbReference>
<dbReference type="PANTHER" id="PTHR30469">
    <property type="entry name" value="MULTIDRUG RESISTANCE PROTEIN MDTA"/>
    <property type="match status" value="1"/>
</dbReference>
<evidence type="ECO:0000313" key="10">
    <source>
        <dbReference type="Proteomes" id="UP000002221"/>
    </source>
</evidence>
<keyword evidence="4 5" id="KW-0175">Coiled coil</keyword>
<organism evidence="9 10">
    <name type="scientific">Rhodothermus marinus (strain ATCC 43812 / DSM 4252 / R-10)</name>
    <name type="common">Rhodothermus obamensis</name>
    <dbReference type="NCBI Taxonomy" id="518766"/>
    <lineage>
        <taxon>Bacteria</taxon>
        <taxon>Pseudomonadati</taxon>
        <taxon>Rhodothermota</taxon>
        <taxon>Rhodothermia</taxon>
        <taxon>Rhodothermales</taxon>
        <taxon>Rhodothermaceae</taxon>
        <taxon>Rhodothermus</taxon>
    </lineage>
</organism>
<feature type="domain" description="Multidrug resistance protein MdtA-like C-terminal permuted SH3" evidence="8">
    <location>
        <begin position="277"/>
        <end position="336"/>
    </location>
</feature>
<dbReference type="Proteomes" id="UP000002221">
    <property type="component" value="Chromosome"/>
</dbReference>
<dbReference type="SUPFAM" id="SSF111369">
    <property type="entry name" value="HlyD-like secretion proteins"/>
    <property type="match status" value="1"/>
</dbReference>
<dbReference type="Pfam" id="PF25954">
    <property type="entry name" value="Beta-barrel_RND_2"/>
    <property type="match status" value="1"/>
</dbReference>
<dbReference type="FunFam" id="2.40.30.170:FF:000010">
    <property type="entry name" value="Efflux RND transporter periplasmic adaptor subunit"/>
    <property type="match status" value="1"/>
</dbReference>
<feature type="domain" description="Multidrug resistance protein MdtA-like barrel-sandwich hybrid" evidence="6">
    <location>
        <begin position="67"/>
        <end position="187"/>
    </location>
</feature>
<dbReference type="KEGG" id="rmr:Rmar_0901"/>
<dbReference type="InterPro" id="IPR030190">
    <property type="entry name" value="MacA_alpha-hairpin_sf"/>
</dbReference>
<evidence type="ECO:0000256" key="4">
    <source>
        <dbReference type="ARBA" id="ARBA00023054"/>
    </source>
</evidence>
<dbReference type="STRING" id="518766.Rmar_0901"/>
<reference evidence="9 10" key="1">
    <citation type="journal article" date="2009" name="Stand. Genomic Sci.">
        <title>Complete genome sequence of Rhodothermus marinus type strain (R-10).</title>
        <authorList>
            <person name="Nolan M."/>
            <person name="Tindall B.J."/>
            <person name="Pomrenke H."/>
            <person name="Lapidus A."/>
            <person name="Copeland A."/>
            <person name="Glavina Del Rio T."/>
            <person name="Lucas S."/>
            <person name="Chen F."/>
            <person name="Tice H."/>
            <person name="Cheng J.F."/>
            <person name="Saunders E."/>
            <person name="Han C."/>
            <person name="Bruce D."/>
            <person name="Goodwin L."/>
            <person name="Chain P."/>
            <person name="Pitluck S."/>
            <person name="Ovchinikova G."/>
            <person name="Pati A."/>
            <person name="Ivanova N."/>
            <person name="Mavromatis K."/>
            <person name="Chen A."/>
            <person name="Palaniappan K."/>
            <person name="Land M."/>
            <person name="Hauser L."/>
            <person name="Chang Y.J."/>
            <person name="Jeffries C.D."/>
            <person name="Brettin T."/>
            <person name="Goker M."/>
            <person name="Bristow J."/>
            <person name="Eisen J.A."/>
            <person name="Markowitz V."/>
            <person name="Hugenholtz P."/>
            <person name="Kyrpides N.C."/>
            <person name="Klenk H.P."/>
            <person name="Detter J.C."/>
        </authorList>
    </citation>
    <scope>NUCLEOTIDE SEQUENCE [LARGE SCALE GENOMIC DNA]</scope>
    <source>
        <strain evidence="10">ATCC 43812 / DSM 4252 / R-10</strain>
    </source>
</reference>
<dbReference type="Pfam" id="PF25917">
    <property type="entry name" value="BSH_RND"/>
    <property type="match status" value="1"/>
</dbReference>
<protein>
    <submittedName>
        <fullName evidence="9">Efflux transporter, RND family, MFP subunit</fullName>
    </submittedName>
</protein>
<dbReference type="AlphaFoldDB" id="D0MH10"/>
<comment type="similarity">
    <text evidence="2">Belongs to the membrane fusion protein (MFP) (TC 8.A.1) family.</text>
</comment>
<evidence type="ECO:0000256" key="5">
    <source>
        <dbReference type="SAM" id="Coils"/>
    </source>
</evidence>
<dbReference type="InterPro" id="IPR006143">
    <property type="entry name" value="RND_pump_MFP"/>
</dbReference>